<dbReference type="EMBL" id="MGHY01000028">
    <property type="protein sequence ID" value="OGM78808.1"/>
    <property type="molecule type" value="Genomic_DNA"/>
</dbReference>
<evidence type="ECO:0000259" key="3">
    <source>
        <dbReference type="Pfam" id="PF01467"/>
    </source>
</evidence>
<evidence type="ECO:0000313" key="4">
    <source>
        <dbReference type="EMBL" id="OGM78808.1"/>
    </source>
</evidence>
<keyword evidence="1" id="KW-0808">Transferase</keyword>
<dbReference type="GO" id="GO:0016779">
    <property type="term" value="F:nucleotidyltransferase activity"/>
    <property type="evidence" value="ECO:0007669"/>
    <property type="project" value="UniProtKB-KW"/>
</dbReference>
<reference evidence="4 5" key="1">
    <citation type="journal article" date="2016" name="Nat. Commun.">
        <title>Thousands of microbial genomes shed light on interconnected biogeochemical processes in an aquifer system.</title>
        <authorList>
            <person name="Anantharaman K."/>
            <person name="Brown C.T."/>
            <person name="Hug L.A."/>
            <person name="Sharon I."/>
            <person name="Castelle C.J."/>
            <person name="Probst A.J."/>
            <person name="Thomas B.C."/>
            <person name="Singh A."/>
            <person name="Wilkins M.J."/>
            <person name="Karaoz U."/>
            <person name="Brodie E.L."/>
            <person name="Williams K.H."/>
            <person name="Hubbard S.S."/>
            <person name="Banfield J.F."/>
        </authorList>
    </citation>
    <scope>NUCLEOTIDE SEQUENCE [LARGE SCALE GENOMIC DNA]</scope>
</reference>
<evidence type="ECO:0000256" key="1">
    <source>
        <dbReference type="ARBA" id="ARBA00022679"/>
    </source>
</evidence>
<keyword evidence="2" id="KW-0548">Nucleotidyltransferase</keyword>
<dbReference type="Gene3D" id="3.40.50.620">
    <property type="entry name" value="HUPs"/>
    <property type="match status" value="1"/>
</dbReference>
<feature type="domain" description="Cytidyltransferase-like" evidence="3">
    <location>
        <begin position="36"/>
        <end position="156"/>
    </location>
</feature>
<dbReference type="NCBIfam" id="TIGR00125">
    <property type="entry name" value="cyt_tran_rel"/>
    <property type="match status" value="1"/>
</dbReference>
<proteinExistence type="predicted"/>
<organism evidence="4 5">
    <name type="scientific">Candidatus Woesebacteria bacterium RIFOXYB1_FULL_38_16</name>
    <dbReference type="NCBI Taxonomy" id="1802538"/>
    <lineage>
        <taxon>Bacteria</taxon>
        <taxon>Candidatus Woeseibacteriota</taxon>
    </lineage>
</organism>
<dbReference type="InterPro" id="IPR050385">
    <property type="entry name" value="Archaeal_FAD_synthase"/>
</dbReference>
<dbReference type="InterPro" id="IPR014729">
    <property type="entry name" value="Rossmann-like_a/b/a_fold"/>
</dbReference>
<evidence type="ECO:0000313" key="5">
    <source>
        <dbReference type="Proteomes" id="UP000178999"/>
    </source>
</evidence>
<accession>A0A1F8CST0</accession>
<dbReference type="PANTHER" id="PTHR43793:SF2">
    <property type="entry name" value="BIFUNCTIONAL PROTEIN HLDE"/>
    <property type="match status" value="1"/>
</dbReference>
<protein>
    <recommendedName>
        <fullName evidence="3">Cytidyltransferase-like domain-containing protein</fullName>
    </recommendedName>
</protein>
<dbReference type="PANTHER" id="PTHR43793">
    <property type="entry name" value="FAD SYNTHASE"/>
    <property type="match status" value="1"/>
</dbReference>
<name>A0A1F8CST0_9BACT</name>
<evidence type="ECO:0000256" key="2">
    <source>
        <dbReference type="ARBA" id="ARBA00022695"/>
    </source>
</evidence>
<comment type="caution">
    <text evidence="4">The sequence shown here is derived from an EMBL/GenBank/DDBJ whole genome shotgun (WGS) entry which is preliminary data.</text>
</comment>
<gene>
    <name evidence="4" type="ORF">A2382_05345</name>
</gene>
<dbReference type="Pfam" id="PF01467">
    <property type="entry name" value="CTP_transf_like"/>
    <property type="match status" value="1"/>
</dbReference>
<dbReference type="STRING" id="1802538.A2382_05345"/>
<dbReference type="AlphaFoldDB" id="A0A1F8CST0"/>
<dbReference type="Proteomes" id="UP000178999">
    <property type="component" value="Unassembled WGS sequence"/>
</dbReference>
<sequence length="194" mass="21937">MENVLLSYQQKCVSSLEDLEKLVRELRSKNLKVVLTSGTFDILHVGHGRYLSLAKTFGDRLVVGLDSDAKVRMRKGSHRPVVNEGERAEMLTYLAAVDVLYVKQLDDPKWALIRAVRPDVLIISKRNTYNEEEVLELEKLCGSITILESQAETSTTARIRSLILSSVAPLLQEFEMLEQHLNLMKEKLKEITGG</sequence>
<dbReference type="InterPro" id="IPR004821">
    <property type="entry name" value="Cyt_trans-like"/>
</dbReference>
<dbReference type="SUPFAM" id="SSF52374">
    <property type="entry name" value="Nucleotidylyl transferase"/>
    <property type="match status" value="1"/>
</dbReference>